<feature type="region of interest" description="Disordered" evidence="1">
    <location>
        <begin position="1"/>
        <end position="130"/>
    </location>
</feature>
<protein>
    <submittedName>
        <fullName evidence="2">Uncharacterized protein</fullName>
    </submittedName>
</protein>
<feature type="compositionally biased region" description="Basic residues" evidence="1">
    <location>
        <begin position="44"/>
        <end position="53"/>
    </location>
</feature>
<gene>
    <name evidence="2" type="ORF">GCK32_005039</name>
</gene>
<feature type="compositionally biased region" description="Polar residues" evidence="1">
    <location>
        <begin position="111"/>
        <end position="130"/>
    </location>
</feature>
<evidence type="ECO:0000313" key="2">
    <source>
        <dbReference type="EMBL" id="KAK5968767.1"/>
    </source>
</evidence>
<sequence length="457" mass="51190">MARKQLEPPSSSSYNTMGATKVTPKESKSTPKSSKNAPKETVLKGKKSTKVHRRGNEWESDSEYVSTIETKQTTATTSTGTHIATTESEFPPPIQELLTSQGATTTGSSSRYAASTSTVTSRQYQPEPNTTVTHTTITFSEAESSVPNATTENTTQAQTVGRLETTPKQVPKMVVPNISAPVQSPLLLRVNPLQTAVVAHISGARLSTPVEKVEEWKAETRQSARYRLVPSAEMPIHCTFVMPPHVANVATVQHIINTPVLNVVAFCLPPKQKVKREQITRKLACAHMMLAPQGPLQAEKLRPLWETLTFTIAFGKHVAIEYRIPKLASLKVQLVKCHKHRVTEVDSRVLYKKVPEERVINWTAAKPNPIILTTVEKSDPQMVKRVRLEQNPLYERMPAQCNVAEVDMYTTEQVEYKTNTKGGEQSRTERHVYHDHQLVQRWENTIHVENRRQRVDG</sequence>
<feature type="compositionally biased region" description="Polar residues" evidence="1">
    <location>
        <begin position="8"/>
        <end position="18"/>
    </location>
</feature>
<comment type="caution">
    <text evidence="2">The sequence shown here is derived from an EMBL/GenBank/DDBJ whole genome shotgun (WGS) entry which is preliminary data.</text>
</comment>
<dbReference type="Proteomes" id="UP001331761">
    <property type="component" value="Unassembled WGS sequence"/>
</dbReference>
<evidence type="ECO:0000313" key="3">
    <source>
        <dbReference type="Proteomes" id="UP001331761"/>
    </source>
</evidence>
<organism evidence="2 3">
    <name type="scientific">Trichostrongylus colubriformis</name>
    <name type="common">Black scour worm</name>
    <dbReference type="NCBI Taxonomy" id="6319"/>
    <lineage>
        <taxon>Eukaryota</taxon>
        <taxon>Metazoa</taxon>
        <taxon>Ecdysozoa</taxon>
        <taxon>Nematoda</taxon>
        <taxon>Chromadorea</taxon>
        <taxon>Rhabditida</taxon>
        <taxon>Rhabditina</taxon>
        <taxon>Rhabditomorpha</taxon>
        <taxon>Strongyloidea</taxon>
        <taxon>Trichostrongylidae</taxon>
        <taxon>Trichostrongylus</taxon>
    </lineage>
</organism>
<accession>A0AAN8EYU0</accession>
<dbReference type="AlphaFoldDB" id="A0AAN8EYU0"/>
<keyword evidence="3" id="KW-1185">Reference proteome</keyword>
<reference evidence="2 3" key="1">
    <citation type="submission" date="2019-10" db="EMBL/GenBank/DDBJ databases">
        <title>Assembly and Annotation for the nematode Trichostrongylus colubriformis.</title>
        <authorList>
            <person name="Martin J."/>
        </authorList>
    </citation>
    <scope>NUCLEOTIDE SEQUENCE [LARGE SCALE GENOMIC DNA]</scope>
    <source>
        <strain evidence="2">G859</strain>
        <tissue evidence="2">Whole worm</tissue>
    </source>
</reference>
<dbReference type="EMBL" id="WIXE01021030">
    <property type="protein sequence ID" value="KAK5968767.1"/>
    <property type="molecule type" value="Genomic_DNA"/>
</dbReference>
<feature type="compositionally biased region" description="Low complexity" evidence="1">
    <location>
        <begin position="66"/>
        <end position="87"/>
    </location>
</feature>
<feature type="compositionally biased region" description="Low complexity" evidence="1">
    <location>
        <begin position="99"/>
        <end position="110"/>
    </location>
</feature>
<evidence type="ECO:0000256" key="1">
    <source>
        <dbReference type="SAM" id="MobiDB-lite"/>
    </source>
</evidence>
<name>A0AAN8EYU0_TRICO</name>
<proteinExistence type="predicted"/>